<evidence type="ECO:0000313" key="3">
    <source>
        <dbReference type="Proteomes" id="UP000550729"/>
    </source>
</evidence>
<organism evidence="2 3">
    <name type="scientific">Gordonia asplenii</name>
    <dbReference type="NCBI Taxonomy" id="2725283"/>
    <lineage>
        <taxon>Bacteria</taxon>
        <taxon>Bacillati</taxon>
        <taxon>Actinomycetota</taxon>
        <taxon>Actinomycetes</taxon>
        <taxon>Mycobacteriales</taxon>
        <taxon>Gordoniaceae</taxon>
        <taxon>Gordonia</taxon>
    </lineage>
</organism>
<dbReference type="GO" id="GO:0005829">
    <property type="term" value="C:cytosol"/>
    <property type="evidence" value="ECO:0007669"/>
    <property type="project" value="TreeGrafter"/>
</dbReference>
<dbReference type="EC" id="4.1.3.38" evidence="2"/>
<dbReference type="InterPro" id="IPR050571">
    <property type="entry name" value="Class-IV_PLP-Dep_Aminotrnsfr"/>
</dbReference>
<dbReference type="EMBL" id="JABBNB010000035">
    <property type="protein sequence ID" value="NMO04429.1"/>
    <property type="molecule type" value="Genomic_DNA"/>
</dbReference>
<accession>A0A848L152</accession>
<comment type="similarity">
    <text evidence="1">Belongs to the class-IV pyridoxal-phosphate-dependent aminotransferase family.</text>
</comment>
<name>A0A848L152_9ACTN</name>
<dbReference type="NCBIfam" id="NF005886">
    <property type="entry name" value="PRK07849.1-1"/>
    <property type="match status" value="1"/>
</dbReference>
<reference evidence="2 3" key="1">
    <citation type="submission" date="2020-04" db="EMBL/GenBank/DDBJ databases">
        <title>Gordonia sp. nov. TBRC 11910.</title>
        <authorList>
            <person name="Suriyachadkun C."/>
        </authorList>
    </citation>
    <scope>NUCLEOTIDE SEQUENCE [LARGE SCALE GENOMIC DNA]</scope>
    <source>
        <strain evidence="2 3">TBRC 11910</strain>
    </source>
</reference>
<dbReference type="InterPro" id="IPR001544">
    <property type="entry name" value="Aminotrans_IV"/>
</dbReference>
<dbReference type="GO" id="GO:0046394">
    <property type="term" value="P:carboxylic acid biosynthetic process"/>
    <property type="evidence" value="ECO:0007669"/>
    <property type="project" value="UniProtKB-ARBA"/>
</dbReference>
<dbReference type="Proteomes" id="UP000550729">
    <property type="component" value="Unassembled WGS sequence"/>
</dbReference>
<dbReference type="Gene3D" id="3.20.10.10">
    <property type="entry name" value="D-amino Acid Aminotransferase, subunit A, domain 2"/>
    <property type="match status" value="1"/>
</dbReference>
<dbReference type="GO" id="GO:0008696">
    <property type="term" value="F:4-amino-4-deoxychorismate lyase activity"/>
    <property type="evidence" value="ECO:0007669"/>
    <property type="project" value="UniProtKB-EC"/>
</dbReference>
<dbReference type="PANTHER" id="PTHR42743">
    <property type="entry name" value="AMINO-ACID AMINOTRANSFERASE"/>
    <property type="match status" value="1"/>
</dbReference>
<dbReference type="InterPro" id="IPR043132">
    <property type="entry name" value="BCAT-like_C"/>
</dbReference>
<evidence type="ECO:0000313" key="2">
    <source>
        <dbReference type="EMBL" id="NMO04429.1"/>
    </source>
</evidence>
<dbReference type="AlphaFoldDB" id="A0A848L152"/>
<dbReference type="Pfam" id="PF01063">
    <property type="entry name" value="Aminotran_4"/>
    <property type="match status" value="1"/>
</dbReference>
<dbReference type="SUPFAM" id="SSF56752">
    <property type="entry name" value="D-aminoacid aminotransferase-like PLP-dependent enzymes"/>
    <property type="match status" value="1"/>
</dbReference>
<dbReference type="InterPro" id="IPR036038">
    <property type="entry name" value="Aminotransferase-like"/>
</dbReference>
<keyword evidence="2" id="KW-0456">Lyase</keyword>
<protein>
    <submittedName>
        <fullName evidence="2">Aminodeoxychorismate lyase</fullName>
        <ecNumber evidence="2">4.1.3.38</ecNumber>
    </submittedName>
</protein>
<gene>
    <name evidence="2" type="ORF">HH308_24725</name>
</gene>
<dbReference type="InterPro" id="IPR043131">
    <property type="entry name" value="BCAT-like_N"/>
</dbReference>
<proteinExistence type="inferred from homology"/>
<comment type="caution">
    <text evidence="2">The sequence shown here is derived from an EMBL/GenBank/DDBJ whole genome shotgun (WGS) entry which is preliminary data.</text>
</comment>
<sequence>MADLILVTVADGPTDASAPLLYADDLAAVRGDGIFETLLVRGGRACGVGRHLDRLARSAAIVDLPVPDRDAFATAVDTAAGLWTQRHGVDVEGLLRIVYSRGRESDPASAQRPGAATAYVTVGAVPARAAAARTEGVAAITLDRGYSVDLAPAAPWALLGAKTLSYAENMAALRHAARLGYDDVIYLSSEGIVLEGPRSTVVAVVGKTLVTPPTDTGILPGTTQQALFDYAQANGWEVTTERMRTEDLIAADSVWMVSSVTLAARIRRINSYDFDVEHPGIDSIDLGKLVDEAIAAD</sequence>
<dbReference type="RefSeq" id="WP_170196933.1">
    <property type="nucleotide sequence ID" value="NZ_JABBNB010000035.1"/>
</dbReference>
<evidence type="ECO:0000256" key="1">
    <source>
        <dbReference type="ARBA" id="ARBA00009320"/>
    </source>
</evidence>
<dbReference type="PANTHER" id="PTHR42743:SF11">
    <property type="entry name" value="AMINODEOXYCHORISMATE LYASE"/>
    <property type="match status" value="1"/>
</dbReference>
<dbReference type="NCBIfam" id="NF005887">
    <property type="entry name" value="PRK07849.1-2"/>
    <property type="match status" value="1"/>
</dbReference>
<keyword evidence="3" id="KW-1185">Reference proteome</keyword>
<dbReference type="Gene3D" id="3.30.470.10">
    <property type="match status" value="1"/>
</dbReference>